<evidence type="ECO:0000256" key="1">
    <source>
        <dbReference type="ARBA" id="ARBA00004561"/>
    </source>
</evidence>
<dbReference type="PATRIC" id="fig|1615673.3.peg.54"/>
<dbReference type="Proteomes" id="UP000050852">
    <property type="component" value="Unassembled WGS sequence"/>
</dbReference>
<sequence length="277" mass="29184">MMLKCVEMYNGTYTNQMSAVGAVAGTSVVFEGVSYKLYKTNLIDVFYFGTFAVDNGAEQQFGSAPYVSSKVTGPGSGTSAFDLKALVKIRFYSSSKSLSSGVRNIDLLDLVRGDINYSTPGVYSGKWIMQSEGFSFVAKGTSCVLTTPAIVKLKQVSIVSIPAIGSTVEGGAFTLSLACNASAPSFKVSYAMTDVYNPANTSTVLTLADEPLKANGIALQLSDEGRAVIFSPPVKSSMGSLTHGALSKAMSVQYIRTEKVATPGKITAAVSVTFTYD</sequence>
<proteinExistence type="inferred from homology"/>
<reference evidence="5 6" key="1">
    <citation type="submission" date="2015-02" db="EMBL/GenBank/DDBJ databases">
        <title>Two Pseudomonas sp. nov., isolated from raw milk.</title>
        <authorList>
            <person name="Wenning M."/>
            <person name="von Neubeck M."/>
            <person name="Huptas C."/>
            <person name="Scherer S."/>
        </authorList>
    </citation>
    <scope>NUCLEOTIDE SEQUENCE [LARGE SCALE GENOMIC DNA]</scope>
    <source>
        <strain evidence="5 6">DSM 29164</strain>
    </source>
</reference>
<accession>A0A0R3A9B2</accession>
<name>A0A0R3A9B2_9PSED</name>
<evidence type="ECO:0000313" key="6">
    <source>
        <dbReference type="Proteomes" id="UP000050852"/>
    </source>
</evidence>
<dbReference type="GO" id="GO:0043709">
    <property type="term" value="P:cell adhesion involved in single-species biofilm formation"/>
    <property type="evidence" value="ECO:0007669"/>
    <property type="project" value="TreeGrafter"/>
</dbReference>
<evidence type="ECO:0000313" key="5">
    <source>
        <dbReference type="EMBL" id="KRP69634.1"/>
    </source>
</evidence>
<dbReference type="Gene3D" id="2.60.40.1090">
    <property type="entry name" value="Fimbrial-type adhesion domain"/>
    <property type="match status" value="1"/>
</dbReference>
<comment type="subcellular location">
    <subcellularLocation>
        <location evidence="1">Fimbrium</location>
    </subcellularLocation>
</comment>
<dbReference type="InterPro" id="IPR000259">
    <property type="entry name" value="Adhesion_dom_fimbrial"/>
</dbReference>
<comment type="caution">
    <text evidence="5">The sequence shown here is derived from an EMBL/GenBank/DDBJ whole genome shotgun (WGS) entry which is preliminary data.</text>
</comment>
<feature type="domain" description="Fimbrial-type adhesion" evidence="4">
    <location>
        <begin position="139"/>
        <end position="277"/>
    </location>
</feature>
<dbReference type="EMBL" id="JYLN01000010">
    <property type="protein sequence ID" value="KRP69634.1"/>
    <property type="molecule type" value="Genomic_DNA"/>
</dbReference>
<keyword evidence="3" id="KW-0281">Fimbrium</keyword>
<protein>
    <recommendedName>
        <fullName evidence="4">Fimbrial-type adhesion domain-containing protein</fullName>
    </recommendedName>
</protein>
<dbReference type="InterPro" id="IPR050263">
    <property type="entry name" value="Bact_Fimbrial_Adh_Pro"/>
</dbReference>
<dbReference type="PANTHER" id="PTHR33420">
    <property type="entry name" value="FIMBRIAL SUBUNIT ELFA-RELATED"/>
    <property type="match status" value="1"/>
</dbReference>
<evidence type="ECO:0000259" key="4">
    <source>
        <dbReference type="Pfam" id="PF00419"/>
    </source>
</evidence>
<evidence type="ECO:0000256" key="3">
    <source>
        <dbReference type="ARBA" id="ARBA00023263"/>
    </source>
</evidence>
<comment type="similarity">
    <text evidence="2">Belongs to the fimbrial protein family.</text>
</comment>
<dbReference type="InterPro" id="IPR008966">
    <property type="entry name" value="Adhesion_dom_sf"/>
</dbReference>
<evidence type="ECO:0000256" key="2">
    <source>
        <dbReference type="ARBA" id="ARBA00006671"/>
    </source>
</evidence>
<organism evidence="5 6">
    <name type="scientific">Pseudomonas paralactis</name>
    <dbReference type="NCBI Taxonomy" id="1615673"/>
    <lineage>
        <taxon>Bacteria</taxon>
        <taxon>Pseudomonadati</taxon>
        <taxon>Pseudomonadota</taxon>
        <taxon>Gammaproteobacteria</taxon>
        <taxon>Pseudomonadales</taxon>
        <taxon>Pseudomonadaceae</taxon>
        <taxon>Pseudomonas</taxon>
    </lineage>
</organism>
<dbReference type="InterPro" id="IPR036937">
    <property type="entry name" value="Adhesion_dom_fimbrial_sf"/>
</dbReference>
<dbReference type="PANTHER" id="PTHR33420:SF14">
    <property type="entry name" value="TYPE 1 FIMBRIN D-MANNOSE SPECIFIC ADHESIN"/>
    <property type="match status" value="1"/>
</dbReference>
<dbReference type="SUPFAM" id="SSF49401">
    <property type="entry name" value="Bacterial adhesins"/>
    <property type="match status" value="1"/>
</dbReference>
<gene>
    <name evidence="5" type="ORF">TX23_22290</name>
</gene>
<dbReference type="AlphaFoldDB" id="A0A0R3A9B2"/>
<dbReference type="GO" id="GO:0009289">
    <property type="term" value="C:pilus"/>
    <property type="evidence" value="ECO:0007669"/>
    <property type="project" value="UniProtKB-SubCell"/>
</dbReference>
<dbReference type="Pfam" id="PF00419">
    <property type="entry name" value="Fimbrial"/>
    <property type="match status" value="1"/>
</dbReference>